<evidence type="ECO:0000313" key="2">
    <source>
        <dbReference type="Proteomes" id="UP000283383"/>
    </source>
</evidence>
<reference evidence="1 2" key="1">
    <citation type="journal article" date="2018" name="BMC Genomics">
        <title>Comparative genome analyses reveal sequence features reflecting distinct modes of host-adaptation between dicot and monocot powdery mildew.</title>
        <authorList>
            <person name="Wu Y."/>
            <person name="Ma X."/>
            <person name="Pan Z."/>
            <person name="Kale S.D."/>
            <person name="Song Y."/>
            <person name="King H."/>
            <person name="Zhang Q."/>
            <person name="Presley C."/>
            <person name="Deng X."/>
            <person name="Wei C.I."/>
            <person name="Xiao S."/>
        </authorList>
    </citation>
    <scope>NUCLEOTIDE SEQUENCE [LARGE SCALE GENOMIC DNA]</scope>
    <source>
        <strain evidence="1">UMSG3</strain>
    </source>
</reference>
<feature type="non-terminal residue" evidence="1">
    <location>
        <position position="1"/>
    </location>
</feature>
<protein>
    <submittedName>
        <fullName evidence="1">Putative virulence effector</fullName>
    </submittedName>
</protein>
<evidence type="ECO:0000313" key="1">
    <source>
        <dbReference type="EMBL" id="RKF82644.1"/>
    </source>
</evidence>
<accession>A0A420J790</accession>
<dbReference type="Proteomes" id="UP000283383">
    <property type="component" value="Unassembled WGS sequence"/>
</dbReference>
<keyword evidence="2" id="KW-1185">Reference proteome</keyword>
<dbReference type="EMBL" id="MCBQ01002283">
    <property type="protein sequence ID" value="RKF82644.1"/>
    <property type="molecule type" value="Genomic_DNA"/>
</dbReference>
<proteinExistence type="predicted"/>
<name>A0A420J790_9PEZI</name>
<gene>
    <name evidence="1" type="ORF">GcM3_022037</name>
</gene>
<organism evidence="1 2">
    <name type="scientific">Golovinomyces cichoracearum</name>
    <dbReference type="NCBI Taxonomy" id="62708"/>
    <lineage>
        <taxon>Eukaryota</taxon>
        <taxon>Fungi</taxon>
        <taxon>Dikarya</taxon>
        <taxon>Ascomycota</taxon>
        <taxon>Pezizomycotina</taxon>
        <taxon>Leotiomycetes</taxon>
        <taxon>Erysiphales</taxon>
        <taxon>Erysiphaceae</taxon>
        <taxon>Golovinomyces</taxon>
    </lineage>
</organism>
<dbReference type="AlphaFoldDB" id="A0A420J790"/>
<sequence>RSKTLRFTDIVSNQQSRYNSEAPYSPSDPFTAYDKTRANKLSGNISKATEKVFDKEREAIAEREQIAEEYSRALDDATGFVQKLGLGHAIGQLEKALAQVLKRFAHGEDLLDSEIGLSGANLPPKPSNSLPSHISHTRKIDNRIFVRLPEAHPSRDHHAHAVKAALNKQLELGNDTLKTVQK</sequence>
<comment type="caution">
    <text evidence="1">The sequence shown here is derived from an EMBL/GenBank/DDBJ whole genome shotgun (WGS) entry which is preliminary data.</text>
</comment>
<feature type="non-terminal residue" evidence="1">
    <location>
        <position position="182"/>
    </location>
</feature>